<dbReference type="Gene3D" id="3.40.50.12230">
    <property type="match status" value="1"/>
</dbReference>
<proteinExistence type="inferred from homology"/>
<evidence type="ECO:0000256" key="4">
    <source>
        <dbReference type="ARBA" id="ARBA00022917"/>
    </source>
</evidence>
<keyword evidence="3 5" id="KW-0808">Transferase</keyword>
<comment type="catalytic activity">
    <reaction evidence="5">
        <text>L-methionyl-tRNA(fMet) + (6R)-10-formyltetrahydrofolate = N-formyl-L-methionyl-tRNA(fMet) + (6S)-5,6,7,8-tetrahydrofolate + H(+)</text>
        <dbReference type="Rhea" id="RHEA:24380"/>
        <dbReference type="Rhea" id="RHEA-COMP:9952"/>
        <dbReference type="Rhea" id="RHEA-COMP:9953"/>
        <dbReference type="ChEBI" id="CHEBI:15378"/>
        <dbReference type="ChEBI" id="CHEBI:57453"/>
        <dbReference type="ChEBI" id="CHEBI:78530"/>
        <dbReference type="ChEBI" id="CHEBI:78844"/>
        <dbReference type="ChEBI" id="CHEBI:195366"/>
        <dbReference type="EC" id="2.1.2.9"/>
    </reaction>
</comment>
<organism evidence="8 9">
    <name type="scientific">Rhizobium setariae</name>
    <dbReference type="NCBI Taxonomy" id="2801340"/>
    <lineage>
        <taxon>Bacteria</taxon>
        <taxon>Pseudomonadati</taxon>
        <taxon>Pseudomonadota</taxon>
        <taxon>Alphaproteobacteria</taxon>
        <taxon>Hyphomicrobiales</taxon>
        <taxon>Rhizobiaceae</taxon>
        <taxon>Rhizobium/Agrobacterium group</taxon>
        <taxon>Rhizobium</taxon>
    </lineage>
</organism>
<dbReference type="Proteomes" id="UP000633219">
    <property type="component" value="Unassembled WGS sequence"/>
</dbReference>
<evidence type="ECO:0000256" key="2">
    <source>
        <dbReference type="ARBA" id="ARBA00012261"/>
    </source>
</evidence>
<keyword evidence="4 5" id="KW-0648">Protein biosynthesis</keyword>
<comment type="function">
    <text evidence="5">Attaches a formyl group to the free amino group of methionyl-tRNA(fMet). The formyl group appears to play a dual role in the initiator identity of N-formylmethionyl-tRNA by promoting its recognition by IF2 and preventing the misappropriation of this tRNA by the elongation apparatus.</text>
</comment>
<dbReference type="InterPro" id="IPR005794">
    <property type="entry name" value="Fmt"/>
</dbReference>
<gene>
    <name evidence="5" type="primary">fmt</name>
    <name evidence="8" type="ORF">JJB09_00160</name>
</gene>
<keyword evidence="9" id="KW-1185">Reference proteome</keyword>
<dbReference type="InterPro" id="IPR041711">
    <property type="entry name" value="Met-tRNA-FMT_N"/>
</dbReference>
<evidence type="ECO:0000259" key="7">
    <source>
        <dbReference type="Pfam" id="PF02911"/>
    </source>
</evidence>
<dbReference type="InterPro" id="IPR005793">
    <property type="entry name" value="Formyl_trans_C"/>
</dbReference>
<dbReference type="CDD" id="cd08704">
    <property type="entry name" value="Met_tRNA_FMT_C"/>
    <property type="match status" value="1"/>
</dbReference>
<dbReference type="CDD" id="cd08646">
    <property type="entry name" value="FMT_core_Met-tRNA-FMT_N"/>
    <property type="match status" value="1"/>
</dbReference>
<evidence type="ECO:0000256" key="3">
    <source>
        <dbReference type="ARBA" id="ARBA00022679"/>
    </source>
</evidence>
<dbReference type="PANTHER" id="PTHR11138">
    <property type="entry name" value="METHIONYL-TRNA FORMYLTRANSFERASE"/>
    <property type="match status" value="1"/>
</dbReference>
<dbReference type="RefSeq" id="WP_201651606.1">
    <property type="nucleotide sequence ID" value="NZ_JAEQNC010000001.1"/>
</dbReference>
<accession>A0A936YLM2</accession>
<dbReference type="GO" id="GO:0004479">
    <property type="term" value="F:methionyl-tRNA formyltransferase activity"/>
    <property type="evidence" value="ECO:0007669"/>
    <property type="project" value="UniProtKB-UniRule"/>
</dbReference>
<dbReference type="HAMAP" id="MF_00182">
    <property type="entry name" value="Formyl_trans"/>
    <property type="match status" value="1"/>
</dbReference>
<evidence type="ECO:0000259" key="6">
    <source>
        <dbReference type="Pfam" id="PF00551"/>
    </source>
</evidence>
<dbReference type="InterPro" id="IPR002376">
    <property type="entry name" value="Formyl_transf_N"/>
</dbReference>
<dbReference type="InterPro" id="IPR044135">
    <property type="entry name" value="Met-tRNA-FMT_C"/>
</dbReference>
<feature type="domain" description="Formyl transferase C-terminal" evidence="7">
    <location>
        <begin position="206"/>
        <end position="301"/>
    </location>
</feature>
<dbReference type="InterPro" id="IPR011034">
    <property type="entry name" value="Formyl_transferase-like_C_sf"/>
</dbReference>
<dbReference type="NCBIfam" id="TIGR00460">
    <property type="entry name" value="fmt"/>
    <property type="match status" value="1"/>
</dbReference>
<dbReference type="Pfam" id="PF00551">
    <property type="entry name" value="Formyl_trans_N"/>
    <property type="match status" value="1"/>
</dbReference>
<dbReference type="PROSITE" id="PS00373">
    <property type="entry name" value="GART"/>
    <property type="match status" value="1"/>
</dbReference>
<dbReference type="AlphaFoldDB" id="A0A936YLM2"/>
<evidence type="ECO:0000256" key="1">
    <source>
        <dbReference type="ARBA" id="ARBA00010699"/>
    </source>
</evidence>
<dbReference type="GO" id="GO:0005829">
    <property type="term" value="C:cytosol"/>
    <property type="evidence" value="ECO:0007669"/>
    <property type="project" value="TreeGrafter"/>
</dbReference>
<dbReference type="SUPFAM" id="SSF50486">
    <property type="entry name" value="FMT C-terminal domain-like"/>
    <property type="match status" value="1"/>
</dbReference>
<dbReference type="EC" id="2.1.2.9" evidence="2 5"/>
<dbReference type="PANTHER" id="PTHR11138:SF5">
    <property type="entry name" value="METHIONYL-TRNA FORMYLTRANSFERASE, MITOCHONDRIAL"/>
    <property type="match status" value="1"/>
</dbReference>
<name>A0A936YLM2_9HYPH</name>
<dbReference type="InterPro" id="IPR001555">
    <property type="entry name" value="GART_AS"/>
</dbReference>
<comment type="caution">
    <text evidence="8">The sequence shown here is derived from an EMBL/GenBank/DDBJ whole genome shotgun (WGS) entry which is preliminary data.</text>
</comment>
<evidence type="ECO:0000313" key="8">
    <source>
        <dbReference type="EMBL" id="MBL0370429.1"/>
    </source>
</evidence>
<dbReference type="SUPFAM" id="SSF53328">
    <property type="entry name" value="Formyltransferase"/>
    <property type="match status" value="1"/>
</dbReference>
<reference evidence="8" key="1">
    <citation type="submission" date="2021-01" db="EMBL/GenBank/DDBJ databases">
        <title>Rhizobium sp. strain KVB221 16S ribosomal RNA gene Genome sequencing and assembly.</title>
        <authorList>
            <person name="Kang M."/>
        </authorList>
    </citation>
    <scope>NUCLEOTIDE SEQUENCE</scope>
    <source>
        <strain evidence="8">KVB221</strain>
    </source>
</reference>
<sequence>MPLRIIFMGTPDFSVPVLRALHAAGHQIVAAYSQPPRPAGRRGLELTPSPVHQAAEALSIPVLTPLNFRNDEDVATFRAFNADVAVVVAYGLLLPLSILEGTRLGCYNGHASLLPRWRGAAPIQRAIMAGDAETGMMIMRMDKGLDTGPVALTSRVGIPLDMTAGELHDQLSVAGASLMVEAMAKLEADELPLTPQAEAGVLYAAKISKDETRIDFSRDGIDVHNHIRGLSPFPGAWFQADVGGKTERIKVLRTEPATGSSTPGDVLDDHLTIACGTGAVKLLRLQKAGGKAMDAVDFLRGTALARGMRVS</sequence>
<evidence type="ECO:0000313" key="9">
    <source>
        <dbReference type="Proteomes" id="UP000633219"/>
    </source>
</evidence>
<feature type="binding site" evidence="5">
    <location>
        <begin position="112"/>
        <end position="115"/>
    </location>
    <ligand>
        <name>(6S)-5,6,7,8-tetrahydrofolate</name>
        <dbReference type="ChEBI" id="CHEBI:57453"/>
    </ligand>
</feature>
<dbReference type="InterPro" id="IPR036477">
    <property type="entry name" value="Formyl_transf_N_sf"/>
</dbReference>
<dbReference type="EMBL" id="JAEQNC010000001">
    <property type="protein sequence ID" value="MBL0370429.1"/>
    <property type="molecule type" value="Genomic_DNA"/>
</dbReference>
<evidence type="ECO:0000256" key="5">
    <source>
        <dbReference type="HAMAP-Rule" id="MF_00182"/>
    </source>
</evidence>
<dbReference type="Pfam" id="PF02911">
    <property type="entry name" value="Formyl_trans_C"/>
    <property type="match status" value="1"/>
</dbReference>
<protein>
    <recommendedName>
        <fullName evidence="2 5">Methionyl-tRNA formyltransferase</fullName>
        <ecNumber evidence="2 5">2.1.2.9</ecNumber>
    </recommendedName>
</protein>
<feature type="domain" description="Formyl transferase N-terminal" evidence="6">
    <location>
        <begin position="4"/>
        <end position="182"/>
    </location>
</feature>
<comment type="similarity">
    <text evidence="1 5">Belongs to the Fmt family.</text>
</comment>